<dbReference type="EMBL" id="CP007268">
    <property type="protein sequence ID" value="AHK78679.1"/>
    <property type="molecule type" value="Genomic_DNA"/>
</dbReference>
<dbReference type="KEGG" id="hhc:M911_05260"/>
<keyword evidence="2" id="KW-1185">Reference proteome</keyword>
<proteinExistence type="predicted"/>
<dbReference type="InterPro" id="IPR007487">
    <property type="entry name" value="ABC_transpt-TYRBP-like"/>
</dbReference>
<name>W8KFZ7_9GAMM</name>
<dbReference type="HOGENOM" id="CLU_058196_4_1_6"/>
<gene>
    <name evidence="1" type="ORF">M911_05260</name>
</gene>
<organism evidence="1 2">
    <name type="scientific">Ectothiorhodospira haloalkaliphila</name>
    <dbReference type="NCBI Taxonomy" id="421628"/>
    <lineage>
        <taxon>Bacteria</taxon>
        <taxon>Pseudomonadati</taxon>
        <taxon>Pseudomonadota</taxon>
        <taxon>Gammaproteobacteria</taxon>
        <taxon>Chromatiales</taxon>
        <taxon>Ectothiorhodospiraceae</taxon>
        <taxon>Ectothiorhodospira</taxon>
    </lineage>
</organism>
<dbReference type="RefSeq" id="WP_025281061.1">
    <property type="nucleotide sequence ID" value="NZ_CP007268.1"/>
</dbReference>
<dbReference type="PANTHER" id="PTHR35271:SF1">
    <property type="entry name" value="ABC TRANSPORTER, SUBSTRATE-BINDING LIPOPROTEIN"/>
    <property type="match status" value="1"/>
</dbReference>
<reference evidence="1 2" key="1">
    <citation type="journal article" date="2014" name="J Genomics">
        <title>Draft Genome Sequence of the Extremely Halophilic Phototrophic Purple Sulfur Bacterium Halorhodospira halochloris.</title>
        <authorList>
            <person name="Singh K.S."/>
            <person name="Kirksey J."/>
            <person name="Hoff W.D."/>
            <person name="Deole R."/>
        </authorList>
    </citation>
    <scope>NUCLEOTIDE SEQUENCE [LARGE SCALE GENOMIC DNA]</scope>
    <source>
        <strain evidence="1 2">A</strain>
    </source>
</reference>
<dbReference type="PANTHER" id="PTHR35271">
    <property type="entry name" value="ABC TRANSPORTER, SUBSTRATE-BINDING LIPOPROTEIN-RELATED"/>
    <property type="match status" value="1"/>
</dbReference>
<sequence length="336" mass="37404">MERFSPFNTHTLRGVGRRSWASGRFWLNASLARLCLGMAIWMGLGMGQTALAQGLDGAAPTATHFQRIIFLASADSPLHQEVFQGLARTLPRDKEPVFTAMESPDAALWIQSADCHNCLIITSGTRAAESAQSQTRKARVLSITVPTISYERVMGSRDDDPRFAAIFMDIPLERRMEIVRRHVPVLHRFAIVQSPGFGTNLDNTSLREKDDPQSLLRFAAEEDDLIPTFIRASREADAIITVPDRRIYNPRTIVSIMMTTYRQGTPLIGHSEALHRAGALMSIHSPPQALGREAGQFIQSLNGPDGWVAVRRHTQVHQVSINHQVARSLRITVEEP</sequence>
<evidence type="ECO:0000313" key="1">
    <source>
        <dbReference type="EMBL" id="AHK78679.1"/>
    </source>
</evidence>
<dbReference type="OrthoDB" id="9178917at2"/>
<protein>
    <recommendedName>
        <fullName evidence="3">ABC transporter substrate-binding protein</fullName>
    </recommendedName>
</protein>
<dbReference type="Proteomes" id="UP000019442">
    <property type="component" value="Chromosome"/>
</dbReference>
<evidence type="ECO:0008006" key="3">
    <source>
        <dbReference type="Google" id="ProtNLM"/>
    </source>
</evidence>
<dbReference type="Pfam" id="PF04392">
    <property type="entry name" value="ABC_sub_bind"/>
    <property type="match status" value="1"/>
</dbReference>
<accession>W8KFZ7</accession>
<dbReference type="Gene3D" id="3.40.50.2300">
    <property type="match status" value="2"/>
</dbReference>
<evidence type="ECO:0000313" key="2">
    <source>
        <dbReference type="Proteomes" id="UP000019442"/>
    </source>
</evidence>
<dbReference type="AlphaFoldDB" id="W8KFZ7"/>
<reference evidence="2" key="2">
    <citation type="submission" date="2014-02" db="EMBL/GenBank/DDBJ databases">
        <title>Draft Genome Sequence of extremely halophilic bacteria Halorhodospira halochloris.</title>
        <authorList>
            <person name="Singh K.S."/>
        </authorList>
    </citation>
    <scope>NUCLEOTIDE SEQUENCE [LARGE SCALE GENOMIC DNA]</scope>
    <source>
        <strain evidence="2">A</strain>
    </source>
</reference>